<organism evidence="2 3">
    <name type="scientific">Nocardia terrae</name>
    <dbReference type="NCBI Taxonomy" id="2675851"/>
    <lineage>
        <taxon>Bacteria</taxon>
        <taxon>Bacillati</taxon>
        <taxon>Actinomycetota</taxon>
        <taxon>Actinomycetes</taxon>
        <taxon>Mycobacteriales</taxon>
        <taxon>Nocardiaceae</taxon>
        <taxon>Nocardia</taxon>
    </lineage>
</organism>
<dbReference type="Proteomes" id="UP000466794">
    <property type="component" value="Unassembled WGS sequence"/>
</dbReference>
<dbReference type="RefSeq" id="WP_157391936.1">
    <property type="nucleotide sequence ID" value="NZ_WRPP01000009.1"/>
</dbReference>
<gene>
    <name evidence="2" type="ORF">GPX89_34410</name>
</gene>
<proteinExistence type="predicted"/>
<name>A0A7K1V6T9_9NOCA</name>
<keyword evidence="3" id="KW-1185">Reference proteome</keyword>
<keyword evidence="2" id="KW-0255">Endonuclease</keyword>
<evidence type="ECO:0000256" key="1">
    <source>
        <dbReference type="SAM" id="Coils"/>
    </source>
</evidence>
<evidence type="ECO:0000313" key="2">
    <source>
        <dbReference type="EMBL" id="MVU82316.1"/>
    </source>
</evidence>
<evidence type="ECO:0000313" key="3">
    <source>
        <dbReference type="Proteomes" id="UP000466794"/>
    </source>
</evidence>
<dbReference type="GO" id="GO:0004519">
    <property type="term" value="F:endonuclease activity"/>
    <property type="evidence" value="ECO:0007669"/>
    <property type="project" value="UniProtKB-KW"/>
</dbReference>
<keyword evidence="2" id="KW-0378">Hydrolase</keyword>
<reference evidence="2 3" key="1">
    <citation type="submission" date="2019-12" db="EMBL/GenBank/DDBJ databases">
        <title>Nocardia sp. nov. ET3-3 isolated from soil.</title>
        <authorList>
            <person name="Kanchanasin P."/>
            <person name="Tanasupawat S."/>
            <person name="Yuki M."/>
            <person name="Kudo T."/>
        </authorList>
    </citation>
    <scope>NUCLEOTIDE SEQUENCE [LARGE SCALE GENOMIC DNA]</scope>
    <source>
        <strain evidence="2 3">ET3-3</strain>
    </source>
</reference>
<dbReference type="AlphaFoldDB" id="A0A7K1V6T9"/>
<feature type="coiled-coil region" evidence="1">
    <location>
        <begin position="146"/>
        <end position="173"/>
    </location>
</feature>
<keyword evidence="1" id="KW-0175">Coiled coil</keyword>
<comment type="caution">
    <text evidence="2">The sequence shown here is derived from an EMBL/GenBank/DDBJ whole genome shotgun (WGS) entry which is preliminary data.</text>
</comment>
<protein>
    <submittedName>
        <fullName evidence="2">Restriction endonuclease</fullName>
    </submittedName>
</protein>
<dbReference type="EMBL" id="WRPP01000009">
    <property type="protein sequence ID" value="MVU82316.1"/>
    <property type="molecule type" value="Genomic_DNA"/>
</dbReference>
<keyword evidence="2" id="KW-0540">Nuclease</keyword>
<accession>A0A7K1V6T9</accession>
<sequence>MKLKAEWQCGADDPGALRVLVGRDVDREGAIASPDDDTVWARPPEQFQLRLGDVLVRRIYRPSASGGMILAAVRQCDLPAVAADSLLVLRPRDNRSARELGFALRFLRTPVAQILLDGTVSRMRDSVLVDRKALDQLVVPQPDQALADALEELEAAKIRLRQWQTQADEILDSVFLDQTPAVARARVIDSGRTLRLRVEAAALLDDLGHTVRTRFPYPIAARWRTAHALQSAGPSREAYGAILDVTEILLCYAALVTLALAREAGIHLGAAKELQTKLQRGRSGPGLGEWIAILTETATSKQFRSLPTTHPLSDLRGLLANSVVEKARQRLTARRNDQAHMRHVDLIALPDAIRDATRDLNVVIEAARFLTDWPLVQVTTVRRDTLTKISRVEYRELMGDHPAVPITTAEHNEGDLEIDSLYLRGPDQRLHLLRPYLIGRDCPICRTWSSFHVDRVPTSTVVIKSLEHGHTVEDPALLNTLKIVGLT</sequence>